<dbReference type="PROSITE" id="PS50114">
    <property type="entry name" value="GATA_ZN_FINGER_2"/>
    <property type="match status" value="1"/>
</dbReference>
<dbReference type="PANTHER" id="PTHR47172">
    <property type="entry name" value="OS01G0976800 PROTEIN"/>
    <property type="match status" value="1"/>
</dbReference>
<comment type="caution">
    <text evidence="9">The sequence shown here is derived from an EMBL/GenBank/DDBJ whole genome shotgun (WGS) entry which is preliminary data.</text>
</comment>
<dbReference type="GO" id="GO:0008270">
    <property type="term" value="F:zinc ion binding"/>
    <property type="evidence" value="ECO:0007669"/>
    <property type="project" value="UniProtKB-KW"/>
</dbReference>
<feature type="compositionally biased region" description="Basic and acidic residues" evidence="7">
    <location>
        <begin position="719"/>
        <end position="729"/>
    </location>
</feature>
<dbReference type="GO" id="GO:0043565">
    <property type="term" value="F:sequence-specific DNA binding"/>
    <property type="evidence" value="ECO:0007669"/>
    <property type="project" value="InterPro"/>
</dbReference>
<keyword evidence="3" id="KW-0862">Zinc</keyword>
<dbReference type="GO" id="GO:0006355">
    <property type="term" value="P:regulation of DNA-templated transcription"/>
    <property type="evidence" value="ECO:0007669"/>
    <property type="project" value="InterPro"/>
</dbReference>
<keyword evidence="5" id="KW-0804">Transcription</keyword>
<reference evidence="9 10" key="1">
    <citation type="submission" date="2020-01" db="EMBL/GenBank/DDBJ databases">
        <authorList>
            <person name="Gupta K D."/>
        </authorList>
    </citation>
    <scope>NUCLEOTIDE SEQUENCE [LARGE SCALE GENOMIC DNA]</scope>
</reference>
<feature type="compositionally biased region" description="Polar residues" evidence="7">
    <location>
        <begin position="386"/>
        <end position="413"/>
    </location>
</feature>
<feature type="compositionally biased region" description="Low complexity" evidence="7">
    <location>
        <begin position="670"/>
        <end position="691"/>
    </location>
</feature>
<evidence type="ECO:0000256" key="4">
    <source>
        <dbReference type="ARBA" id="ARBA00023015"/>
    </source>
</evidence>
<feature type="compositionally biased region" description="Low complexity" evidence="7">
    <location>
        <begin position="561"/>
        <end position="571"/>
    </location>
</feature>
<keyword evidence="4" id="KW-0805">Transcription regulation</keyword>
<evidence type="ECO:0000256" key="5">
    <source>
        <dbReference type="ARBA" id="ARBA00023163"/>
    </source>
</evidence>
<dbReference type="Gene3D" id="3.30.50.10">
    <property type="entry name" value="Erythroid Transcription Factor GATA-1, subunit A"/>
    <property type="match status" value="1"/>
</dbReference>
<dbReference type="PANTHER" id="PTHR47172:SF24">
    <property type="entry name" value="GATA ZINC FINGER DOMAIN-CONTAINING PROTEIN 14-RELATED"/>
    <property type="match status" value="1"/>
</dbReference>
<gene>
    <name evidence="9" type="ORF">AAE3_LOCUS9401</name>
</gene>
<dbReference type="Proteomes" id="UP000467700">
    <property type="component" value="Unassembled WGS sequence"/>
</dbReference>
<feature type="compositionally biased region" description="Low complexity" evidence="7">
    <location>
        <begin position="450"/>
        <end position="464"/>
    </location>
</feature>
<dbReference type="PROSITE" id="PS00344">
    <property type="entry name" value="GATA_ZN_FINGER_1"/>
    <property type="match status" value="1"/>
</dbReference>
<dbReference type="InterPro" id="IPR000679">
    <property type="entry name" value="Znf_GATA"/>
</dbReference>
<dbReference type="CDD" id="cd00202">
    <property type="entry name" value="ZnF_GATA"/>
    <property type="match status" value="1"/>
</dbReference>
<feature type="domain" description="GATA-type" evidence="8">
    <location>
        <begin position="493"/>
        <end position="547"/>
    </location>
</feature>
<dbReference type="EMBL" id="CACVBS010000057">
    <property type="protein sequence ID" value="CAA7267156.1"/>
    <property type="molecule type" value="Genomic_DNA"/>
</dbReference>
<keyword evidence="1" id="KW-0479">Metal-binding</keyword>
<organism evidence="9 10">
    <name type="scientific">Cyclocybe aegerita</name>
    <name type="common">Black poplar mushroom</name>
    <name type="synonym">Agrocybe aegerita</name>
    <dbReference type="NCBI Taxonomy" id="1973307"/>
    <lineage>
        <taxon>Eukaryota</taxon>
        <taxon>Fungi</taxon>
        <taxon>Dikarya</taxon>
        <taxon>Basidiomycota</taxon>
        <taxon>Agaricomycotina</taxon>
        <taxon>Agaricomycetes</taxon>
        <taxon>Agaricomycetidae</taxon>
        <taxon>Agaricales</taxon>
        <taxon>Agaricineae</taxon>
        <taxon>Bolbitiaceae</taxon>
        <taxon>Cyclocybe</taxon>
    </lineage>
</organism>
<feature type="compositionally biased region" description="Basic residues" evidence="7">
    <location>
        <begin position="741"/>
        <end position="750"/>
    </location>
</feature>
<dbReference type="AlphaFoldDB" id="A0A8S0WW11"/>
<evidence type="ECO:0000313" key="9">
    <source>
        <dbReference type="EMBL" id="CAA7267156.1"/>
    </source>
</evidence>
<feature type="compositionally biased region" description="Polar residues" evidence="7">
    <location>
        <begin position="488"/>
        <end position="508"/>
    </location>
</feature>
<evidence type="ECO:0000256" key="7">
    <source>
        <dbReference type="SAM" id="MobiDB-lite"/>
    </source>
</evidence>
<feature type="compositionally biased region" description="Polar residues" evidence="7">
    <location>
        <begin position="638"/>
        <end position="652"/>
    </location>
</feature>
<evidence type="ECO:0000313" key="10">
    <source>
        <dbReference type="Proteomes" id="UP000467700"/>
    </source>
</evidence>
<evidence type="ECO:0000256" key="1">
    <source>
        <dbReference type="ARBA" id="ARBA00022723"/>
    </source>
</evidence>
<evidence type="ECO:0000256" key="6">
    <source>
        <dbReference type="PROSITE-ProRule" id="PRU00094"/>
    </source>
</evidence>
<proteinExistence type="predicted"/>
<feature type="compositionally biased region" description="Polar residues" evidence="7">
    <location>
        <begin position="705"/>
        <end position="715"/>
    </location>
</feature>
<name>A0A8S0WW11_CYCAE</name>
<evidence type="ECO:0000256" key="2">
    <source>
        <dbReference type="ARBA" id="ARBA00022771"/>
    </source>
</evidence>
<evidence type="ECO:0000256" key="3">
    <source>
        <dbReference type="ARBA" id="ARBA00022833"/>
    </source>
</evidence>
<keyword evidence="2 6" id="KW-0863">Zinc-finger</keyword>
<protein>
    <recommendedName>
        <fullName evidence="8">GATA-type domain-containing protein</fullName>
    </recommendedName>
</protein>
<accession>A0A8S0WW11</accession>
<dbReference type="SUPFAM" id="SSF57716">
    <property type="entry name" value="Glucocorticoid receptor-like (DNA-binding domain)"/>
    <property type="match status" value="1"/>
</dbReference>
<keyword evidence="10" id="KW-1185">Reference proteome</keyword>
<feature type="region of interest" description="Disordered" evidence="7">
    <location>
        <begin position="532"/>
        <end position="571"/>
    </location>
</feature>
<sequence length="750" mass="81011">MSYLLPDNRPADNTRLPIHQHPYAYPAQSTLPTPTQSPPFLADHPPAVMPKVGQTRCYWAMLSSDLQFIYLDPVLAHHLEEQAELLVGKSLLSFVHPDEQASAKHDLGGVLESRTLHGSVTRVRFSRLSKVRKQLGYEGPPPAWPEAEKIALDKDYMAVDIVINWAAEGLVLCFIHATTDLNPSADNDESQKTEWTNWCGTPFMPMEQIELLYRRLLVCIPQTGTMSRVFQILANQRERPLLLSWPPDSAQGPTSRDFAKLVENVQIGTGVPGGNDAKTSCTRRYKALQDVPQVFGGEVESIFIPHGTIIFACHKVSSAPRSSNAHPSATMQTLDYGTAAYTAPNPPYYDQGASYALPPLSPQAQSYNNNFIQQQGPGVQGPYSPQRWSQAIPPSNSLRTSGYPSGSPTQPASQAWPPGPPPPSNYIETGGAGAPAFNRPLSPASYNGYATTPTSSTAGASPISDVVPPPRRRISPGSARDGAGPIRTSGNRPTGVQKCSSCKATSSPEWRKGPSGKKELCNACGLRYARSRAKKEGTNTTQQRRRKEKAAVKHESPAPPSATSASAPYSAPTALRRPYDASFSTASSAGSASGSDVYNHSGHPVLDHITPSPSPPAPPNMSFVHYAPGGQDAASAPRAQTQYAGASASNYYPSPLSAHPHQPSIHHHQQQQQPQQTQHQQPAQLPPLGQLSSYAGRLSPLVAGASSSLATTTLAPASYERDREREFRELPPTPLSAEPRHNRRSILTHQ</sequence>
<feature type="compositionally biased region" description="Low complexity" evidence="7">
    <location>
        <begin position="584"/>
        <end position="595"/>
    </location>
</feature>
<dbReference type="InterPro" id="IPR013088">
    <property type="entry name" value="Znf_NHR/GATA"/>
</dbReference>
<dbReference type="Pfam" id="PF00320">
    <property type="entry name" value="GATA"/>
    <property type="match status" value="1"/>
</dbReference>
<feature type="region of interest" description="Disordered" evidence="7">
    <location>
        <begin position="584"/>
        <end position="750"/>
    </location>
</feature>
<dbReference type="SMART" id="SM00401">
    <property type="entry name" value="ZnF_GATA"/>
    <property type="match status" value="1"/>
</dbReference>
<evidence type="ECO:0000259" key="8">
    <source>
        <dbReference type="PROSITE" id="PS50114"/>
    </source>
</evidence>
<feature type="region of interest" description="Disordered" evidence="7">
    <location>
        <begin position="371"/>
        <end position="517"/>
    </location>
</feature>
<dbReference type="OrthoDB" id="2162994at2759"/>